<dbReference type="SUPFAM" id="SSF50998">
    <property type="entry name" value="Quinoprotein alcohol dehydrogenase-like"/>
    <property type="match status" value="1"/>
</dbReference>
<proteinExistence type="predicted"/>
<evidence type="ECO:0000313" key="2">
    <source>
        <dbReference type="Proteomes" id="UP000682802"/>
    </source>
</evidence>
<keyword evidence="1" id="KW-0614">Plasmid</keyword>
<keyword evidence="2" id="KW-1185">Reference proteome</keyword>
<dbReference type="RefSeq" id="WP_144076954.1">
    <property type="nucleotide sequence ID" value="NZ_CP076130.1"/>
</dbReference>
<reference evidence="1 2" key="1">
    <citation type="submission" date="2021-05" db="EMBL/GenBank/DDBJ databases">
        <title>Comparative genomic studies on the polysaccharide-degrading batcterial strains of the Flammeovirga genus.</title>
        <authorList>
            <person name="Zewei F."/>
            <person name="Zheng Z."/>
            <person name="Yu L."/>
            <person name="Ruyue G."/>
            <person name="Yanhong M."/>
            <person name="Yuanyuan C."/>
            <person name="Jingyan G."/>
            <person name="Wenjun H."/>
        </authorList>
    </citation>
    <scope>NUCLEOTIDE SEQUENCE [LARGE SCALE GENOMIC DNA]</scope>
    <source>
        <strain evidence="1 2">YS10</strain>
        <plasmid evidence="1 2">p1</plasmid>
    </source>
</reference>
<organism evidence="1 2">
    <name type="scientific">Flammeovirga kamogawensis</name>
    <dbReference type="NCBI Taxonomy" id="373891"/>
    <lineage>
        <taxon>Bacteria</taxon>
        <taxon>Pseudomonadati</taxon>
        <taxon>Bacteroidota</taxon>
        <taxon>Cytophagia</taxon>
        <taxon>Cytophagales</taxon>
        <taxon>Flammeovirgaceae</taxon>
        <taxon>Flammeovirga</taxon>
    </lineage>
</organism>
<dbReference type="Gene3D" id="2.130.10.10">
    <property type="entry name" value="YVTN repeat-like/Quinoprotein amine dehydrogenase"/>
    <property type="match status" value="1"/>
</dbReference>
<dbReference type="InterPro" id="IPR011047">
    <property type="entry name" value="Quinoprotein_ADH-like_sf"/>
</dbReference>
<name>A0ABX8H4Y5_9BACT</name>
<evidence type="ECO:0008006" key="3">
    <source>
        <dbReference type="Google" id="ProtNLM"/>
    </source>
</evidence>
<dbReference type="EMBL" id="CP076130">
    <property type="protein sequence ID" value="QWG10491.1"/>
    <property type="molecule type" value="Genomic_DNA"/>
</dbReference>
<geneLocation type="plasmid" evidence="1 2">
    <name>p1</name>
</geneLocation>
<dbReference type="Proteomes" id="UP000682802">
    <property type="component" value="Plasmid p1"/>
</dbReference>
<dbReference type="InterPro" id="IPR015943">
    <property type="entry name" value="WD40/YVTN_repeat-like_dom_sf"/>
</dbReference>
<sequence length="298" mass="34456">MFWKDKYGKSLVYDLENNTPVYEYLPNQEIITFRRVDLIANGFLVASKKVNGIKSLFLYDLKKGVFKPFNVKLSLKARSIEDGESILDINKASTELKKYDLEGKEHWSFSVSGKYVDIRGDEKQTIYMGALGLHDGVLWVWLSSGELIGLDEMSGELVKKIGIETTNNEQEFKFGGAMQIDTDTSSLIGLWSKYYIEVNLNDPSLSVKYTDLMESLESASMSISYRSHTFPYDAKSIYFCDDRQGKIGVFDRNKKEVVWSYELDMDRDGIAQILEMKYVDNRWYVLDRNDTLHIFERE</sequence>
<evidence type="ECO:0000313" key="1">
    <source>
        <dbReference type="EMBL" id="QWG10491.1"/>
    </source>
</evidence>
<protein>
    <recommendedName>
        <fullName evidence="3">PQQ-like beta-propeller repeat protein</fullName>
    </recommendedName>
</protein>
<accession>A0ABX8H4Y5</accession>
<gene>
    <name evidence="1" type="ORF">KM029_26310</name>
</gene>